<dbReference type="InterPro" id="IPR023833">
    <property type="entry name" value="Signal_pept_SipW-depend-type"/>
</dbReference>
<dbReference type="NCBIfam" id="TIGR04088">
    <property type="entry name" value="cognate_SipW"/>
    <property type="match status" value="1"/>
</dbReference>
<accession>A0A2H0CZ61</accession>
<evidence type="ECO:0000313" key="2">
    <source>
        <dbReference type="Proteomes" id="UP000230159"/>
    </source>
</evidence>
<dbReference type="Pfam" id="PF12389">
    <property type="entry name" value="Peptidase_M73"/>
    <property type="match status" value="1"/>
</dbReference>
<dbReference type="InterPro" id="IPR022121">
    <property type="entry name" value="Peptidase_M73_camelysin"/>
</dbReference>
<name>A0A2H0CZ61_9BACT</name>
<dbReference type="EMBL" id="PCTN01000226">
    <property type="protein sequence ID" value="PIP75166.1"/>
    <property type="molecule type" value="Genomic_DNA"/>
</dbReference>
<proteinExistence type="predicted"/>
<organism evidence="1 2">
    <name type="scientific">Candidatus Kuenenbacteria bacterium CG22_combo_CG10-13_8_21_14_all_39_9</name>
    <dbReference type="NCBI Taxonomy" id="1974621"/>
    <lineage>
        <taxon>Bacteria</taxon>
        <taxon>Candidatus Kueneniibacteriota</taxon>
    </lineage>
</organism>
<gene>
    <name evidence="1" type="ORF">COW86_05305</name>
</gene>
<reference evidence="1 2" key="1">
    <citation type="submission" date="2017-09" db="EMBL/GenBank/DDBJ databases">
        <title>Depth-based differentiation of microbial function through sediment-hosted aquifers and enrichment of novel symbionts in the deep terrestrial subsurface.</title>
        <authorList>
            <person name="Probst A.J."/>
            <person name="Ladd B."/>
            <person name="Jarett J.K."/>
            <person name="Geller-Mcgrath D.E."/>
            <person name="Sieber C.M."/>
            <person name="Emerson J.B."/>
            <person name="Anantharaman K."/>
            <person name="Thomas B.C."/>
            <person name="Malmstrom R."/>
            <person name="Stieglmeier M."/>
            <person name="Klingl A."/>
            <person name="Woyke T."/>
            <person name="Ryan C.M."/>
            <person name="Banfield J.F."/>
        </authorList>
    </citation>
    <scope>NUCLEOTIDE SEQUENCE [LARGE SCALE GENOMIC DNA]</scope>
    <source>
        <strain evidence="1">CG22_combo_CG10-13_8_21_14_all_39_9</strain>
    </source>
</reference>
<comment type="caution">
    <text evidence="1">The sequence shown here is derived from an EMBL/GenBank/DDBJ whole genome shotgun (WGS) entry which is preliminary data.</text>
</comment>
<dbReference type="Proteomes" id="UP000230159">
    <property type="component" value="Unassembled WGS sequence"/>
</dbReference>
<evidence type="ECO:0000313" key="1">
    <source>
        <dbReference type="EMBL" id="PIP75166.1"/>
    </source>
</evidence>
<protein>
    <submittedName>
        <fullName evidence="1">Uncharacterized protein</fullName>
    </submittedName>
</protein>
<sequence>MECDVYTRSYFTDTETSGNNTFETGTINIDIDGNYDWQKAYELKDMKPSQTDYIRFVINNTGTNPVNVIKKLININTTDGAIPEAECLEGL</sequence>
<dbReference type="AlphaFoldDB" id="A0A2H0CZ61"/>